<organism evidence="2 3">
    <name type="scientific">Ruthenibacterium lactatiformans</name>
    <dbReference type="NCBI Taxonomy" id="1550024"/>
    <lineage>
        <taxon>Bacteria</taxon>
        <taxon>Bacillati</taxon>
        <taxon>Bacillota</taxon>
        <taxon>Clostridia</taxon>
        <taxon>Eubacteriales</taxon>
        <taxon>Oscillospiraceae</taxon>
        <taxon>Ruthenibacterium</taxon>
    </lineage>
</organism>
<proteinExistence type="predicted"/>
<comment type="caution">
    <text evidence="2">The sequence shown here is derived from an EMBL/GenBank/DDBJ whole genome shotgun (WGS) entry which is preliminary data.</text>
</comment>
<evidence type="ECO:0000259" key="1">
    <source>
        <dbReference type="Pfam" id="PF00483"/>
    </source>
</evidence>
<dbReference type="Gene3D" id="3.90.550.10">
    <property type="entry name" value="Spore Coat Polysaccharide Biosynthesis Protein SpsA, Chain A"/>
    <property type="match status" value="1"/>
</dbReference>
<dbReference type="InterPro" id="IPR005835">
    <property type="entry name" value="NTP_transferase_dom"/>
</dbReference>
<name>A0A6I3QQP2_9FIRM</name>
<dbReference type="SUPFAM" id="SSF53448">
    <property type="entry name" value="Nucleotide-diphospho-sugar transferases"/>
    <property type="match status" value="1"/>
</dbReference>
<evidence type="ECO:0000313" key="2">
    <source>
        <dbReference type="EMBL" id="MTS51471.1"/>
    </source>
</evidence>
<dbReference type="RefSeq" id="WP_155201512.1">
    <property type="nucleotide sequence ID" value="NZ_WMZL01000015.1"/>
</dbReference>
<dbReference type="Proteomes" id="UP000449193">
    <property type="component" value="Unassembled WGS sequence"/>
</dbReference>
<dbReference type="InterPro" id="IPR050486">
    <property type="entry name" value="Mannose-1P_guanyltransferase"/>
</dbReference>
<evidence type="ECO:0000313" key="3">
    <source>
        <dbReference type="Proteomes" id="UP000449193"/>
    </source>
</evidence>
<feature type="domain" description="Nucleotidyl transferase" evidence="1">
    <location>
        <begin position="3"/>
        <end position="227"/>
    </location>
</feature>
<accession>A0A6I3QQP2</accession>
<dbReference type="EMBL" id="WMZR01000008">
    <property type="protein sequence ID" value="MTS51471.1"/>
    <property type="molecule type" value="Genomic_DNA"/>
</dbReference>
<dbReference type="PANTHER" id="PTHR22572">
    <property type="entry name" value="SUGAR-1-PHOSPHATE GUANYL TRANSFERASE"/>
    <property type="match status" value="1"/>
</dbReference>
<dbReference type="GO" id="GO:0016740">
    <property type="term" value="F:transferase activity"/>
    <property type="evidence" value="ECO:0007669"/>
    <property type="project" value="UniProtKB-KW"/>
</dbReference>
<gene>
    <name evidence="2" type="ORF">GMD52_07940</name>
</gene>
<keyword evidence="2" id="KW-0808">Transferase</keyword>
<dbReference type="Pfam" id="PF00483">
    <property type="entry name" value="NTP_transferase"/>
    <property type="match status" value="1"/>
</dbReference>
<sequence length="229" mass="25495">MEAIVLAGGFGTRLAHIVSDVPKPMAPVCGHPFLEYILRDLSSKGITRVILAVGYKADCIEQFFKDRFEGMELVYSLEEKPLFTGGAVKMALSRCQDENVFIVNGDTFFDVDLAAMAQNHQATGAVLTVATREMENFSRYGTVVSDESGRIIAFREKQPCRRGAINGGIYLIKRNALEEIPQEKFSFEQEYMEAKVGAAPFFAFPSSGYFIDIGIPEDYAKAQEDFQTR</sequence>
<protein>
    <submittedName>
        <fullName evidence="2">NTP transferase domain-containing protein</fullName>
    </submittedName>
</protein>
<reference evidence="2 3" key="1">
    <citation type="journal article" date="2019" name="Nat. Med.">
        <title>A library of human gut bacterial isolates paired with longitudinal multiomics data enables mechanistic microbiome research.</title>
        <authorList>
            <person name="Poyet M."/>
            <person name="Groussin M."/>
            <person name="Gibbons S.M."/>
            <person name="Avila-Pacheco J."/>
            <person name="Jiang X."/>
            <person name="Kearney S.M."/>
            <person name="Perrotta A.R."/>
            <person name="Berdy B."/>
            <person name="Zhao S."/>
            <person name="Lieberman T.D."/>
            <person name="Swanson P.K."/>
            <person name="Smith M."/>
            <person name="Roesemann S."/>
            <person name="Alexander J.E."/>
            <person name="Rich S.A."/>
            <person name="Livny J."/>
            <person name="Vlamakis H."/>
            <person name="Clish C."/>
            <person name="Bullock K."/>
            <person name="Deik A."/>
            <person name="Scott J."/>
            <person name="Pierce K.A."/>
            <person name="Xavier R.J."/>
            <person name="Alm E.J."/>
        </authorList>
    </citation>
    <scope>NUCLEOTIDE SEQUENCE [LARGE SCALE GENOMIC DNA]</scope>
    <source>
        <strain evidence="2 3">BIOML-A7</strain>
    </source>
</reference>
<dbReference type="CDD" id="cd06915">
    <property type="entry name" value="NTP_transferase_WcbM_like"/>
    <property type="match status" value="1"/>
</dbReference>
<dbReference type="AlphaFoldDB" id="A0A6I3QQP2"/>
<dbReference type="InterPro" id="IPR029044">
    <property type="entry name" value="Nucleotide-diphossugar_trans"/>
</dbReference>